<evidence type="ECO:0000259" key="3">
    <source>
        <dbReference type="PROSITE" id="PS50102"/>
    </source>
</evidence>
<dbReference type="SMART" id="SM00360">
    <property type="entry name" value="RRM"/>
    <property type="match status" value="1"/>
</dbReference>
<sequence>MKGWMSISAFEQRRAQEPLILLQNMSRRAPPPIDGLYSLKVDNISYNTTQADLRRMFDKYGEIGDIHIPRDKYTRQSKGFGFVRFYSRRDAEYAMDRTDGRWVEGREIRVAMARYERPIDERGAYTRRGRSRSRSPRRRSRSRSPRRSSRSRSPRSRSRSASPRSRSRSASPRGRRSPSPNEKDASPRRAGSDDRKSKSGSATRSGSNSPRDRD</sequence>
<feature type="compositionally biased region" description="Polar residues" evidence="2">
    <location>
        <begin position="199"/>
        <end position="214"/>
    </location>
</feature>
<feature type="compositionally biased region" description="Low complexity" evidence="2">
    <location>
        <begin position="159"/>
        <end position="180"/>
    </location>
</feature>
<dbReference type="AlphaFoldDB" id="A0AA36MA87"/>
<evidence type="ECO:0000256" key="1">
    <source>
        <dbReference type="PROSITE-ProRule" id="PRU00176"/>
    </source>
</evidence>
<feature type="domain" description="RRM" evidence="3">
    <location>
        <begin position="37"/>
        <end position="115"/>
    </location>
</feature>
<reference evidence="4" key="1">
    <citation type="submission" date="2023-07" db="EMBL/GenBank/DDBJ databases">
        <authorList>
            <consortium name="CYATHOMIX"/>
        </authorList>
    </citation>
    <scope>NUCLEOTIDE SEQUENCE</scope>
    <source>
        <strain evidence="4">N/A</strain>
    </source>
</reference>
<dbReference type="EMBL" id="CATQJL010000316">
    <property type="protein sequence ID" value="CAJ0605329.1"/>
    <property type="molecule type" value="Genomic_DNA"/>
</dbReference>
<evidence type="ECO:0000256" key="2">
    <source>
        <dbReference type="SAM" id="MobiDB-lite"/>
    </source>
</evidence>
<keyword evidence="5" id="KW-1185">Reference proteome</keyword>
<name>A0AA36MA87_CYLNA</name>
<keyword evidence="1" id="KW-0694">RNA-binding</keyword>
<feature type="compositionally biased region" description="Basic residues" evidence="2">
    <location>
        <begin position="125"/>
        <end position="158"/>
    </location>
</feature>
<protein>
    <recommendedName>
        <fullName evidence="3">RRM domain-containing protein</fullName>
    </recommendedName>
</protein>
<proteinExistence type="predicted"/>
<organism evidence="4 5">
    <name type="scientific">Cylicocyclus nassatus</name>
    <name type="common">Nematode worm</name>
    <dbReference type="NCBI Taxonomy" id="53992"/>
    <lineage>
        <taxon>Eukaryota</taxon>
        <taxon>Metazoa</taxon>
        <taxon>Ecdysozoa</taxon>
        <taxon>Nematoda</taxon>
        <taxon>Chromadorea</taxon>
        <taxon>Rhabditida</taxon>
        <taxon>Rhabditina</taxon>
        <taxon>Rhabditomorpha</taxon>
        <taxon>Strongyloidea</taxon>
        <taxon>Strongylidae</taxon>
        <taxon>Cylicocyclus</taxon>
    </lineage>
</organism>
<dbReference type="CDD" id="cd12311">
    <property type="entry name" value="RRM_SRSF2_SRSF8"/>
    <property type="match status" value="1"/>
</dbReference>
<dbReference type="Gene3D" id="3.30.70.330">
    <property type="match status" value="1"/>
</dbReference>
<dbReference type="SUPFAM" id="SSF54928">
    <property type="entry name" value="RNA-binding domain, RBD"/>
    <property type="match status" value="1"/>
</dbReference>
<comment type="caution">
    <text evidence="4">The sequence shown here is derived from an EMBL/GenBank/DDBJ whole genome shotgun (WGS) entry which is preliminary data.</text>
</comment>
<evidence type="ECO:0000313" key="5">
    <source>
        <dbReference type="Proteomes" id="UP001176961"/>
    </source>
</evidence>
<feature type="region of interest" description="Disordered" evidence="2">
    <location>
        <begin position="121"/>
        <end position="214"/>
    </location>
</feature>
<dbReference type="Pfam" id="PF00076">
    <property type="entry name" value="RRM_1"/>
    <property type="match status" value="1"/>
</dbReference>
<dbReference type="PROSITE" id="PS50102">
    <property type="entry name" value="RRM"/>
    <property type="match status" value="1"/>
</dbReference>
<feature type="compositionally biased region" description="Basic and acidic residues" evidence="2">
    <location>
        <begin position="181"/>
        <end position="197"/>
    </location>
</feature>
<dbReference type="PANTHER" id="PTHR48034">
    <property type="entry name" value="TRANSFORMER-2 SEX-DETERMINING PROTEIN-RELATED"/>
    <property type="match status" value="1"/>
</dbReference>
<dbReference type="InterPro" id="IPR035979">
    <property type="entry name" value="RBD_domain_sf"/>
</dbReference>
<gene>
    <name evidence="4" type="ORF">CYNAS_LOCUS17312</name>
</gene>
<dbReference type="InterPro" id="IPR000504">
    <property type="entry name" value="RRM_dom"/>
</dbReference>
<evidence type="ECO:0000313" key="4">
    <source>
        <dbReference type="EMBL" id="CAJ0605329.1"/>
    </source>
</evidence>
<accession>A0AA36MA87</accession>
<dbReference type="Proteomes" id="UP001176961">
    <property type="component" value="Unassembled WGS sequence"/>
</dbReference>
<dbReference type="InterPro" id="IPR012677">
    <property type="entry name" value="Nucleotide-bd_a/b_plait_sf"/>
</dbReference>
<dbReference type="InterPro" id="IPR050441">
    <property type="entry name" value="RBM"/>
</dbReference>
<dbReference type="GO" id="GO:0003723">
    <property type="term" value="F:RNA binding"/>
    <property type="evidence" value="ECO:0007669"/>
    <property type="project" value="UniProtKB-UniRule"/>
</dbReference>